<feature type="chain" id="PRO_5019467464" description="Lipoprotein" evidence="1">
    <location>
        <begin position="23"/>
        <end position="136"/>
    </location>
</feature>
<dbReference type="AlphaFoldDB" id="A0A423KJH6"/>
<reference evidence="2 3" key="1">
    <citation type="submission" date="2016-10" db="EMBL/GenBank/DDBJ databases">
        <title>Comparative genome analysis of multiple Pseudomonas spp. focuses on biocontrol and plant growth promoting traits.</title>
        <authorList>
            <person name="Tao X.-Y."/>
            <person name="Taylor C.G."/>
        </authorList>
    </citation>
    <scope>NUCLEOTIDE SEQUENCE [LARGE SCALE GENOMIC DNA]</scope>
    <source>
        <strain evidence="2 3">37A10</strain>
    </source>
</reference>
<dbReference type="OrthoDB" id="6997359at2"/>
<name>A0A423KJH6_9PSED</name>
<dbReference type="EMBL" id="MOBQ01000001">
    <property type="protein sequence ID" value="RON53365.1"/>
    <property type="molecule type" value="Genomic_DNA"/>
</dbReference>
<comment type="caution">
    <text evidence="2">The sequence shown here is derived from an EMBL/GenBank/DDBJ whole genome shotgun (WGS) entry which is preliminary data.</text>
</comment>
<gene>
    <name evidence="2" type="ORF">BK666_00985</name>
</gene>
<organism evidence="2 3">
    <name type="scientific">Pseudomonas frederiksbergensis</name>
    <dbReference type="NCBI Taxonomy" id="104087"/>
    <lineage>
        <taxon>Bacteria</taxon>
        <taxon>Pseudomonadati</taxon>
        <taxon>Pseudomonadota</taxon>
        <taxon>Gammaproteobacteria</taxon>
        <taxon>Pseudomonadales</taxon>
        <taxon>Pseudomonadaceae</taxon>
        <taxon>Pseudomonas</taxon>
    </lineage>
</organism>
<proteinExistence type="predicted"/>
<sequence length="136" mass="14840">MTFKQLLLIPGLSVVCLLSACAGPMPKPDPGMAWIGLQEESPNDMLAERVDGQRIDDGRFFEVTPGAHDLAVTLFEIPSGDSNQEDCEGKVHFTQFKAGEHYRLVESSLGQEVSARLEDSRGKQLAQTGDFQCMPG</sequence>
<evidence type="ECO:0000313" key="2">
    <source>
        <dbReference type="EMBL" id="RON53365.1"/>
    </source>
</evidence>
<dbReference type="RefSeq" id="WP_123507689.1">
    <property type="nucleotide sequence ID" value="NZ_MOBQ01000001.1"/>
</dbReference>
<dbReference type="PROSITE" id="PS51257">
    <property type="entry name" value="PROKAR_LIPOPROTEIN"/>
    <property type="match status" value="1"/>
</dbReference>
<keyword evidence="1" id="KW-0732">Signal</keyword>
<protein>
    <recommendedName>
        <fullName evidence="4">Lipoprotein</fullName>
    </recommendedName>
</protein>
<accession>A0A423KJH6</accession>
<evidence type="ECO:0000313" key="3">
    <source>
        <dbReference type="Proteomes" id="UP000285349"/>
    </source>
</evidence>
<evidence type="ECO:0000256" key="1">
    <source>
        <dbReference type="SAM" id="SignalP"/>
    </source>
</evidence>
<feature type="signal peptide" evidence="1">
    <location>
        <begin position="1"/>
        <end position="22"/>
    </location>
</feature>
<dbReference type="Proteomes" id="UP000285349">
    <property type="component" value="Unassembled WGS sequence"/>
</dbReference>
<evidence type="ECO:0008006" key="4">
    <source>
        <dbReference type="Google" id="ProtNLM"/>
    </source>
</evidence>